<accession>A0ABP6VKC6</accession>
<evidence type="ECO:0000313" key="3">
    <source>
        <dbReference type="Proteomes" id="UP001500689"/>
    </source>
</evidence>
<reference evidence="3" key="1">
    <citation type="journal article" date="2019" name="Int. J. Syst. Evol. Microbiol.">
        <title>The Global Catalogue of Microorganisms (GCM) 10K type strain sequencing project: providing services to taxonomists for standard genome sequencing and annotation.</title>
        <authorList>
            <consortium name="The Broad Institute Genomics Platform"/>
            <consortium name="The Broad Institute Genome Sequencing Center for Infectious Disease"/>
            <person name="Wu L."/>
            <person name="Ma J."/>
        </authorList>
    </citation>
    <scope>NUCLEOTIDE SEQUENCE [LARGE SCALE GENOMIC DNA]</scope>
    <source>
        <strain evidence="3">JCM 16898</strain>
    </source>
</reference>
<evidence type="ECO:0000313" key="2">
    <source>
        <dbReference type="EMBL" id="GAA3535564.1"/>
    </source>
</evidence>
<evidence type="ECO:0000256" key="1">
    <source>
        <dbReference type="SAM" id="MobiDB-lite"/>
    </source>
</evidence>
<protein>
    <submittedName>
        <fullName evidence="2">Uncharacterized protein</fullName>
    </submittedName>
</protein>
<proteinExistence type="predicted"/>
<gene>
    <name evidence="2" type="ORF">GCM10022222_18990</name>
</gene>
<name>A0ABP6VKC6_9PSEU</name>
<organism evidence="2 3">
    <name type="scientific">Amycolatopsis ultiminotia</name>
    <dbReference type="NCBI Taxonomy" id="543629"/>
    <lineage>
        <taxon>Bacteria</taxon>
        <taxon>Bacillati</taxon>
        <taxon>Actinomycetota</taxon>
        <taxon>Actinomycetes</taxon>
        <taxon>Pseudonocardiales</taxon>
        <taxon>Pseudonocardiaceae</taxon>
        <taxon>Amycolatopsis</taxon>
    </lineage>
</organism>
<comment type="caution">
    <text evidence="2">The sequence shown here is derived from an EMBL/GenBank/DDBJ whole genome shotgun (WGS) entry which is preliminary data.</text>
</comment>
<keyword evidence="3" id="KW-1185">Reference proteome</keyword>
<dbReference type="EMBL" id="BAAAZN010000003">
    <property type="protein sequence ID" value="GAA3535564.1"/>
    <property type="molecule type" value="Genomic_DNA"/>
</dbReference>
<feature type="region of interest" description="Disordered" evidence="1">
    <location>
        <begin position="1"/>
        <end position="20"/>
    </location>
</feature>
<dbReference type="Proteomes" id="UP001500689">
    <property type="component" value="Unassembled WGS sequence"/>
</dbReference>
<sequence>MLALPAGVQLMGNPNPARPDPAAVKLTATRVTALTCEVHSGYGTDCTERSNLLLRSPSSPPVPG</sequence>